<keyword evidence="3 6" id="KW-0812">Transmembrane</keyword>
<gene>
    <name evidence="7" type="ordered locus">Amico_0241</name>
</gene>
<dbReference type="GO" id="GO:0022857">
    <property type="term" value="F:transmembrane transporter activity"/>
    <property type="evidence" value="ECO:0007669"/>
    <property type="project" value="InterPro"/>
</dbReference>
<dbReference type="AlphaFoldDB" id="D5ECV4"/>
<feature type="transmembrane region" description="Helical" evidence="6">
    <location>
        <begin position="33"/>
        <end position="54"/>
    </location>
</feature>
<name>D5ECV4_AMICL</name>
<feature type="transmembrane region" description="Helical" evidence="6">
    <location>
        <begin position="267"/>
        <end position="285"/>
    </location>
</feature>
<evidence type="ECO:0000256" key="4">
    <source>
        <dbReference type="ARBA" id="ARBA00022989"/>
    </source>
</evidence>
<comment type="subcellular location">
    <subcellularLocation>
        <location evidence="1">Cell membrane</location>
        <topology evidence="1">Multi-pass membrane protein</topology>
    </subcellularLocation>
</comment>
<dbReference type="PANTHER" id="PTHR43370:SF2">
    <property type="entry name" value="ABC TRANSPORTER PERMEASE PROTEIN"/>
    <property type="match status" value="1"/>
</dbReference>
<keyword evidence="8" id="KW-1185">Reference proteome</keyword>
<dbReference type="CDD" id="cd06580">
    <property type="entry name" value="TM_PBP1_transp_TpRbsC_like"/>
    <property type="match status" value="1"/>
</dbReference>
<keyword evidence="5 6" id="KW-0472">Membrane</keyword>
<evidence type="ECO:0000256" key="3">
    <source>
        <dbReference type="ARBA" id="ARBA00022692"/>
    </source>
</evidence>
<organism evidence="7 8">
    <name type="scientific">Aminobacterium colombiense (strain DSM 12261 / ALA-1)</name>
    <dbReference type="NCBI Taxonomy" id="572547"/>
    <lineage>
        <taxon>Bacteria</taxon>
        <taxon>Thermotogati</taxon>
        <taxon>Synergistota</taxon>
        <taxon>Synergistia</taxon>
        <taxon>Synergistales</taxon>
        <taxon>Aminobacteriaceae</taxon>
        <taxon>Aminobacterium</taxon>
    </lineage>
</organism>
<dbReference type="OrthoDB" id="9792579at2"/>
<dbReference type="eggNOG" id="COG1079">
    <property type="taxonomic scope" value="Bacteria"/>
</dbReference>
<feature type="transmembrane region" description="Helical" evidence="6">
    <location>
        <begin position="222"/>
        <end position="246"/>
    </location>
</feature>
<sequence>MEMLIPILAAAVRSGTPILYATLGEIITEKAGILNLGLEGIMLVGAYTGFAATYKTGNPWIGVIAAFLIGGLMAAIHAFITITLKGNQVVSGLALTMFGTGASSLLGRSYIGFTIKGLDKIPLPILSDIPVIGPVLFNNDALIYVSFVLVLLLYMFFSRTRNGLYLRAVGDNPRAADAMGINVDRTRYIYTLIGGGIVAVGGAYMSIAYTKMWAELMTAGRGWISVALVIFAIWNPFRAAFGAYLFGGVEAFQLRLQAAGTSIPTPLLMMLPYIMTILVLFFISVSQGKGILFGAPASLGQPFFREERD</sequence>
<protein>
    <submittedName>
        <fullName evidence="7">Inner-membrane translocator</fullName>
    </submittedName>
</protein>
<feature type="transmembrane region" description="Helical" evidence="6">
    <location>
        <begin position="89"/>
        <end position="111"/>
    </location>
</feature>
<dbReference type="Proteomes" id="UP000002366">
    <property type="component" value="Chromosome"/>
</dbReference>
<evidence type="ECO:0000256" key="6">
    <source>
        <dbReference type="SAM" id="Phobius"/>
    </source>
</evidence>
<dbReference type="PANTHER" id="PTHR43370">
    <property type="entry name" value="SUGAR ABC TRANSPORTER INTEGRAL MEMBRANE PROTEIN-RELATED"/>
    <property type="match status" value="1"/>
</dbReference>
<dbReference type="EMBL" id="CP001997">
    <property type="protein sequence ID" value="ADE56386.1"/>
    <property type="molecule type" value="Genomic_DNA"/>
</dbReference>
<keyword evidence="4 6" id="KW-1133">Transmembrane helix</keyword>
<reference evidence="7 8" key="1">
    <citation type="journal article" date="2010" name="Stand. Genomic Sci.">
        <title>Complete genome sequence of Aminobacterium colombiense type strain (ALA-1).</title>
        <authorList>
            <person name="Chertkov O."/>
            <person name="Sikorski J."/>
            <person name="Brambilla E."/>
            <person name="Lapidus A."/>
            <person name="Copeland A."/>
            <person name="Glavina Del Rio T."/>
            <person name="Nolan M."/>
            <person name="Lucas S."/>
            <person name="Tice H."/>
            <person name="Cheng J.F."/>
            <person name="Han C."/>
            <person name="Detter J.C."/>
            <person name="Bruce D."/>
            <person name="Tapia R."/>
            <person name="Goodwin L."/>
            <person name="Pitluck S."/>
            <person name="Liolios K."/>
            <person name="Ivanova N."/>
            <person name="Mavromatis K."/>
            <person name="Ovchinnikova G."/>
            <person name="Pati A."/>
            <person name="Chen A."/>
            <person name="Palaniappan K."/>
            <person name="Land M."/>
            <person name="Hauser L."/>
            <person name="Chang Y.J."/>
            <person name="Jeffries C.D."/>
            <person name="Spring S."/>
            <person name="Rohde M."/>
            <person name="Goker M."/>
            <person name="Bristow J."/>
            <person name="Eisen J.A."/>
            <person name="Markowitz V."/>
            <person name="Hugenholtz P."/>
            <person name="Kyrpides N.C."/>
            <person name="Klenk H.P."/>
        </authorList>
    </citation>
    <scope>NUCLEOTIDE SEQUENCE [LARGE SCALE GENOMIC DNA]</scope>
    <source>
        <strain evidence="8">DSM 12261 / ALA-1</strain>
    </source>
</reference>
<evidence type="ECO:0000256" key="2">
    <source>
        <dbReference type="ARBA" id="ARBA00022475"/>
    </source>
</evidence>
<dbReference type="STRING" id="572547.Amico_0241"/>
<evidence type="ECO:0000256" key="5">
    <source>
        <dbReference type="ARBA" id="ARBA00023136"/>
    </source>
</evidence>
<evidence type="ECO:0000313" key="8">
    <source>
        <dbReference type="Proteomes" id="UP000002366"/>
    </source>
</evidence>
<dbReference type="HOGENOM" id="CLU_040769_1_1_0"/>
<dbReference type="KEGG" id="aco:Amico_0241"/>
<feature type="transmembrane region" description="Helical" evidence="6">
    <location>
        <begin position="60"/>
        <end position="82"/>
    </location>
</feature>
<accession>D5ECV4</accession>
<dbReference type="RefSeq" id="WP_013047652.1">
    <property type="nucleotide sequence ID" value="NC_014011.1"/>
</dbReference>
<evidence type="ECO:0000313" key="7">
    <source>
        <dbReference type="EMBL" id="ADE56386.1"/>
    </source>
</evidence>
<proteinExistence type="predicted"/>
<feature type="transmembrane region" description="Helical" evidence="6">
    <location>
        <begin position="188"/>
        <end position="210"/>
    </location>
</feature>
<feature type="transmembrane region" description="Helical" evidence="6">
    <location>
        <begin position="131"/>
        <end position="157"/>
    </location>
</feature>
<dbReference type="InterPro" id="IPR001851">
    <property type="entry name" value="ABC_transp_permease"/>
</dbReference>
<dbReference type="Pfam" id="PF02653">
    <property type="entry name" value="BPD_transp_2"/>
    <property type="match status" value="1"/>
</dbReference>
<keyword evidence="2" id="KW-1003">Cell membrane</keyword>
<evidence type="ECO:0000256" key="1">
    <source>
        <dbReference type="ARBA" id="ARBA00004651"/>
    </source>
</evidence>
<dbReference type="GO" id="GO:0005886">
    <property type="term" value="C:plasma membrane"/>
    <property type="evidence" value="ECO:0007669"/>
    <property type="project" value="UniProtKB-SubCell"/>
</dbReference>